<keyword evidence="3" id="KW-1185">Reference proteome</keyword>
<feature type="coiled-coil region" evidence="1">
    <location>
        <begin position="69"/>
        <end position="131"/>
    </location>
</feature>
<dbReference type="EMBL" id="CAJVPZ010001747">
    <property type="protein sequence ID" value="CAG8499032.1"/>
    <property type="molecule type" value="Genomic_DNA"/>
</dbReference>
<keyword evidence="1" id="KW-0175">Coiled coil</keyword>
<comment type="caution">
    <text evidence="2">The sequence shown here is derived from an EMBL/GenBank/DDBJ whole genome shotgun (WGS) entry which is preliminary data.</text>
</comment>
<evidence type="ECO:0000256" key="1">
    <source>
        <dbReference type="SAM" id="Coils"/>
    </source>
</evidence>
<dbReference type="Proteomes" id="UP000789396">
    <property type="component" value="Unassembled WGS sequence"/>
</dbReference>
<sequence length="133" mass="15824">MRISIYQIILDEDNLDNIHEFDQYMKSRIEKLENIIYNLDSNLDKGVSISRYNKDITSKNEIIKTLETRKEYQKNEAEIKHELDSLRQENKSYEIILAKLNLEKKGYIIAMDKLKEENNIKQQQNQEATNEGL</sequence>
<proteinExistence type="predicted"/>
<evidence type="ECO:0000313" key="3">
    <source>
        <dbReference type="Proteomes" id="UP000789396"/>
    </source>
</evidence>
<evidence type="ECO:0000313" key="2">
    <source>
        <dbReference type="EMBL" id="CAG8499032.1"/>
    </source>
</evidence>
<protein>
    <submittedName>
        <fullName evidence="2">19873_t:CDS:1</fullName>
    </submittedName>
</protein>
<organism evidence="2 3">
    <name type="scientific">Racocetra fulgida</name>
    <dbReference type="NCBI Taxonomy" id="60492"/>
    <lineage>
        <taxon>Eukaryota</taxon>
        <taxon>Fungi</taxon>
        <taxon>Fungi incertae sedis</taxon>
        <taxon>Mucoromycota</taxon>
        <taxon>Glomeromycotina</taxon>
        <taxon>Glomeromycetes</taxon>
        <taxon>Diversisporales</taxon>
        <taxon>Gigasporaceae</taxon>
        <taxon>Racocetra</taxon>
    </lineage>
</organism>
<reference evidence="2" key="1">
    <citation type="submission" date="2021-06" db="EMBL/GenBank/DDBJ databases">
        <authorList>
            <person name="Kallberg Y."/>
            <person name="Tangrot J."/>
            <person name="Rosling A."/>
        </authorList>
    </citation>
    <scope>NUCLEOTIDE SEQUENCE</scope>
    <source>
        <strain evidence="2">IN212</strain>
    </source>
</reference>
<gene>
    <name evidence="2" type="ORF">RFULGI_LOCUS2347</name>
</gene>
<dbReference type="AlphaFoldDB" id="A0A9N8ZKE8"/>
<accession>A0A9N8ZKE8</accession>
<name>A0A9N8ZKE8_9GLOM</name>